<organism evidence="3 4">
    <name type="scientific">Ramlibacter agri</name>
    <dbReference type="NCBI Taxonomy" id="2728837"/>
    <lineage>
        <taxon>Bacteria</taxon>
        <taxon>Pseudomonadati</taxon>
        <taxon>Pseudomonadota</taxon>
        <taxon>Betaproteobacteria</taxon>
        <taxon>Burkholderiales</taxon>
        <taxon>Comamonadaceae</taxon>
        <taxon>Ramlibacter</taxon>
    </lineage>
</organism>
<evidence type="ECO:0000313" key="3">
    <source>
        <dbReference type="EMBL" id="NML44257.1"/>
    </source>
</evidence>
<gene>
    <name evidence="3" type="ORF">HHL11_10885</name>
</gene>
<dbReference type="PANTHER" id="PTHR12526">
    <property type="entry name" value="GLYCOSYLTRANSFERASE"/>
    <property type="match status" value="1"/>
</dbReference>
<proteinExistence type="predicted"/>
<evidence type="ECO:0000256" key="2">
    <source>
        <dbReference type="ARBA" id="ARBA00022679"/>
    </source>
</evidence>
<dbReference type="Proteomes" id="UP000541185">
    <property type="component" value="Unassembled WGS sequence"/>
</dbReference>
<comment type="caution">
    <text evidence="3">The sequence shown here is derived from an EMBL/GenBank/DDBJ whole genome shotgun (WGS) entry which is preliminary data.</text>
</comment>
<dbReference type="PANTHER" id="PTHR12526:SF510">
    <property type="entry name" value="D-INOSITOL 3-PHOSPHATE GLYCOSYLTRANSFERASE"/>
    <property type="match status" value="1"/>
</dbReference>
<evidence type="ECO:0000313" key="4">
    <source>
        <dbReference type="Proteomes" id="UP000541185"/>
    </source>
</evidence>
<dbReference type="GO" id="GO:0016757">
    <property type="term" value="F:glycosyltransferase activity"/>
    <property type="evidence" value="ECO:0007669"/>
    <property type="project" value="UniProtKB-KW"/>
</dbReference>
<keyword evidence="4" id="KW-1185">Reference proteome</keyword>
<dbReference type="EMBL" id="JABBFX010000001">
    <property type="protein sequence ID" value="NML44257.1"/>
    <property type="molecule type" value="Genomic_DNA"/>
</dbReference>
<dbReference type="CDD" id="cd03801">
    <property type="entry name" value="GT4_PimA-like"/>
    <property type="match status" value="1"/>
</dbReference>
<keyword evidence="2 3" id="KW-0808">Transferase</keyword>
<dbReference type="Gene3D" id="3.40.50.2000">
    <property type="entry name" value="Glycogen Phosphorylase B"/>
    <property type="match status" value="1"/>
</dbReference>
<protein>
    <submittedName>
        <fullName evidence="3">Glycosyltransferase family 4 protein</fullName>
    </submittedName>
</protein>
<name>A0A848H1A9_9BURK</name>
<reference evidence="3 4" key="1">
    <citation type="submission" date="2020-04" db="EMBL/GenBank/DDBJ databases">
        <title>Ramlibacter sp. G-1-2-2 isolated from soil.</title>
        <authorList>
            <person name="Dahal R.H."/>
        </authorList>
    </citation>
    <scope>NUCLEOTIDE SEQUENCE [LARGE SCALE GENOMIC DNA]</scope>
    <source>
        <strain evidence="3 4">G-1-2-2</strain>
    </source>
</reference>
<dbReference type="SUPFAM" id="SSF53756">
    <property type="entry name" value="UDP-Glycosyltransferase/glycogen phosphorylase"/>
    <property type="match status" value="1"/>
</dbReference>
<accession>A0A848H1A9</accession>
<sequence>MRILTVGYGAAGYGFGRVLRALVSAWLPQHEVSHFEMGGAADPDFPCVVAGRLAPEDRSGFRALAAQAAASQPDLVFLYLEAFPAARAVHALKAAAPAVPVVVYCPIDHEFHVDASLAPLGQADRLCVFTDFAARYLEQVLRSLGAFDRPTCVVPHGIDLQRFAPLASEPASARRMARATLFASRPHLHDAFIVLNANRNQPRKRLDLTIDAFARFARGKEDAYLYFHAGMRDQGCRLLPHAERRGIAERLLFTRWDAEHPRVTDPHLNLIYGACDVGVNTAVGEGWGLVAFEHAATGAAQIVPDHTGCGDAWRGHALLAASTAREDPALGTLHEVDPGALAAQFELLYGNARLRESWSARALEHVRRNGESWPQVAQRFEAIFSDLRTCAPSSPS</sequence>
<evidence type="ECO:0000256" key="1">
    <source>
        <dbReference type="ARBA" id="ARBA00022676"/>
    </source>
</evidence>
<dbReference type="Gene3D" id="3.40.50.11930">
    <property type="match status" value="1"/>
</dbReference>
<keyword evidence="1" id="KW-0328">Glycosyltransferase</keyword>
<dbReference type="AlphaFoldDB" id="A0A848H1A9"/>
<dbReference type="RefSeq" id="WP_169418402.1">
    <property type="nucleotide sequence ID" value="NZ_JABBFX010000001.1"/>
</dbReference>